<evidence type="ECO:0000256" key="4">
    <source>
        <dbReference type="PIRSR" id="PIRSR006806-1"/>
    </source>
</evidence>
<dbReference type="PATRIC" id="fig|279058.18.peg.4063"/>
<name>A0A127QNW8_9BURK</name>
<dbReference type="AlphaFoldDB" id="A0A127QNW8"/>
<dbReference type="EC" id="6.3.3.2" evidence="5"/>
<comment type="cofactor">
    <cofactor evidence="5">
        <name>Mg(2+)</name>
        <dbReference type="ChEBI" id="CHEBI:18420"/>
    </cofactor>
</comment>
<dbReference type="PANTHER" id="PTHR23407">
    <property type="entry name" value="ATPASE INHIBITOR/5-FORMYLTETRAHYDROFOLATE CYCLO-LIGASE"/>
    <property type="match status" value="1"/>
</dbReference>
<feature type="binding site" evidence="4">
    <location>
        <begin position="128"/>
        <end position="136"/>
    </location>
    <ligand>
        <name>ATP</name>
        <dbReference type="ChEBI" id="CHEBI:30616"/>
    </ligand>
</feature>
<keyword evidence="3 4" id="KW-0067">ATP-binding</keyword>
<dbReference type="InterPro" id="IPR002698">
    <property type="entry name" value="FTHF_cligase"/>
</dbReference>
<dbReference type="SUPFAM" id="SSF100950">
    <property type="entry name" value="NagB/RpiA/CoA transferase-like"/>
    <property type="match status" value="1"/>
</dbReference>
<dbReference type="GO" id="GO:0046872">
    <property type="term" value="F:metal ion binding"/>
    <property type="evidence" value="ECO:0007669"/>
    <property type="project" value="UniProtKB-KW"/>
</dbReference>
<keyword evidence="2 4" id="KW-0547">Nucleotide-binding</keyword>
<dbReference type="Gene3D" id="3.40.50.10420">
    <property type="entry name" value="NagB/RpiA/CoA transferase-like"/>
    <property type="match status" value="1"/>
</dbReference>
<dbReference type="Proteomes" id="UP000071778">
    <property type="component" value="Chromosome"/>
</dbReference>
<evidence type="ECO:0000256" key="3">
    <source>
        <dbReference type="ARBA" id="ARBA00022840"/>
    </source>
</evidence>
<dbReference type="PANTHER" id="PTHR23407:SF1">
    <property type="entry name" value="5-FORMYLTETRAHYDROFOLATE CYCLO-LIGASE"/>
    <property type="match status" value="1"/>
</dbReference>
<dbReference type="PIRSF" id="PIRSF006806">
    <property type="entry name" value="FTHF_cligase"/>
    <property type="match status" value="1"/>
</dbReference>
<dbReference type="GO" id="GO:0030272">
    <property type="term" value="F:5-formyltetrahydrofolate cyclo-ligase activity"/>
    <property type="evidence" value="ECO:0007669"/>
    <property type="project" value="UniProtKB-EC"/>
</dbReference>
<comment type="catalytic activity">
    <reaction evidence="5">
        <text>(6S)-5-formyl-5,6,7,8-tetrahydrofolate + ATP = (6R)-5,10-methenyltetrahydrofolate + ADP + phosphate</text>
        <dbReference type="Rhea" id="RHEA:10488"/>
        <dbReference type="ChEBI" id="CHEBI:30616"/>
        <dbReference type="ChEBI" id="CHEBI:43474"/>
        <dbReference type="ChEBI" id="CHEBI:57455"/>
        <dbReference type="ChEBI" id="CHEBI:57457"/>
        <dbReference type="ChEBI" id="CHEBI:456216"/>
        <dbReference type="EC" id="6.3.3.2"/>
    </reaction>
</comment>
<proteinExistence type="inferred from homology"/>
<dbReference type="NCBIfam" id="TIGR02727">
    <property type="entry name" value="MTHFS_bact"/>
    <property type="match status" value="1"/>
</dbReference>
<accession>A0A127QNW8</accession>
<sequence>MLRRALLAARQALDGTMRREWDAELGRRVIAWVAQWRKANPNGVLGVYWPIRGEPDLRPAYATLSASGLQLALPVVVGADMALRFVAWTPGEIMQKDSFGVSIPTSDTAVAPTVLLIPCVGFNQHRIRLGYGGGFYDRTLAAEPRPQTIGIAYSCASAEFDGAAHDVALDTIITEAVNL</sequence>
<dbReference type="GO" id="GO:0035999">
    <property type="term" value="P:tetrahydrofolate interconversion"/>
    <property type="evidence" value="ECO:0007669"/>
    <property type="project" value="TreeGrafter"/>
</dbReference>
<dbReference type="EMBL" id="CP013235">
    <property type="protein sequence ID" value="AMP11790.1"/>
    <property type="molecule type" value="Genomic_DNA"/>
</dbReference>
<dbReference type="GO" id="GO:0009396">
    <property type="term" value="P:folic acid-containing compound biosynthetic process"/>
    <property type="evidence" value="ECO:0007669"/>
    <property type="project" value="TreeGrafter"/>
</dbReference>
<comment type="similarity">
    <text evidence="1 5">Belongs to the 5-formyltetrahydrofolate cyclo-ligase family.</text>
</comment>
<dbReference type="InterPro" id="IPR024185">
    <property type="entry name" value="FTHF_cligase-like_sf"/>
</dbReference>
<protein>
    <recommendedName>
        <fullName evidence="5">5-formyltetrahydrofolate cyclo-ligase</fullName>
        <ecNumber evidence="5">6.3.3.2</ecNumber>
    </recommendedName>
</protein>
<dbReference type="Pfam" id="PF01812">
    <property type="entry name" value="5-FTHF_cyc-lig"/>
    <property type="match status" value="1"/>
</dbReference>
<feature type="binding site" evidence="4">
    <location>
        <position position="54"/>
    </location>
    <ligand>
        <name>substrate</name>
    </ligand>
</feature>
<keyword evidence="5" id="KW-0460">Magnesium</keyword>
<gene>
    <name evidence="6" type="ORF">CAter282_4130</name>
</gene>
<evidence type="ECO:0000256" key="1">
    <source>
        <dbReference type="ARBA" id="ARBA00010638"/>
    </source>
</evidence>
<evidence type="ECO:0000256" key="2">
    <source>
        <dbReference type="ARBA" id="ARBA00022741"/>
    </source>
</evidence>
<reference evidence="6 7" key="1">
    <citation type="submission" date="2015-11" db="EMBL/GenBank/DDBJ databases">
        <title>Exploring the genomic traits of fungus-feeding bacterial genus Collimonas.</title>
        <authorList>
            <person name="Song C."/>
            <person name="Schmidt R."/>
            <person name="de Jager V."/>
            <person name="Krzyzanowska D."/>
            <person name="Jongedijk E."/>
            <person name="Cankar K."/>
            <person name="Beekwilder J."/>
            <person name="van Veen A."/>
            <person name="de Boer W."/>
            <person name="van Veen J.A."/>
            <person name="Garbeva P."/>
        </authorList>
    </citation>
    <scope>NUCLEOTIDE SEQUENCE [LARGE SCALE GENOMIC DNA]</scope>
    <source>
        <strain evidence="6 7">Ter282</strain>
    </source>
</reference>
<evidence type="ECO:0000313" key="6">
    <source>
        <dbReference type="EMBL" id="AMP11790.1"/>
    </source>
</evidence>
<dbReference type="InterPro" id="IPR037171">
    <property type="entry name" value="NagB/RpiA_transferase-like"/>
</dbReference>
<evidence type="ECO:0000256" key="5">
    <source>
        <dbReference type="RuleBase" id="RU361279"/>
    </source>
</evidence>
<organism evidence="6 7">
    <name type="scientific">Collimonas arenae</name>
    <dbReference type="NCBI Taxonomy" id="279058"/>
    <lineage>
        <taxon>Bacteria</taxon>
        <taxon>Pseudomonadati</taxon>
        <taxon>Pseudomonadota</taxon>
        <taxon>Betaproteobacteria</taxon>
        <taxon>Burkholderiales</taxon>
        <taxon>Oxalobacteraceae</taxon>
        <taxon>Collimonas</taxon>
    </lineage>
</organism>
<keyword evidence="6" id="KW-0436">Ligase</keyword>
<keyword evidence="5" id="KW-0479">Metal-binding</keyword>
<dbReference type="GO" id="GO:0005524">
    <property type="term" value="F:ATP binding"/>
    <property type="evidence" value="ECO:0007669"/>
    <property type="project" value="UniProtKB-KW"/>
</dbReference>
<evidence type="ECO:0000313" key="7">
    <source>
        <dbReference type="Proteomes" id="UP000071778"/>
    </source>
</evidence>
<keyword evidence="7" id="KW-1185">Reference proteome</keyword>